<evidence type="ECO:0000256" key="1">
    <source>
        <dbReference type="SAM" id="Phobius"/>
    </source>
</evidence>
<dbReference type="AlphaFoldDB" id="A0A086KRH0"/>
<protein>
    <submittedName>
        <fullName evidence="3">SAG-related sequence SRS56</fullName>
    </submittedName>
</protein>
<evidence type="ECO:0000313" key="4">
    <source>
        <dbReference type="Proteomes" id="UP000028837"/>
    </source>
</evidence>
<keyword evidence="1" id="KW-0812">Transmembrane</keyword>
<dbReference type="InterPro" id="IPR036755">
    <property type="entry name" value="SRS_dom_sf"/>
</dbReference>
<evidence type="ECO:0000313" key="3">
    <source>
        <dbReference type="EMBL" id="KFG46988.1"/>
    </source>
</evidence>
<dbReference type="InterPro" id="IPR007226">
    <property type="entry name" value="SRS_dom"/>
</dbReference>
<reference evidence="3 4" key="1">
    <citation type="submission" date="2014-02" db="EMBL/GenBank/DDBJ databases">
        <authorList>
            <person name="Sibley D."/>
            <person name="Venepally P."/>
            <person name="Karamycheva S."/>
            <person name="Hadjithomas M."/>
            <person name="Khan A."/>
            <person name="Brunk B."/>
            <person name="Roos D."/>
            <person name="Caler E."/>
            <person name="Lorenzi H."/>
        </authorList>
    </citation>
    <scope>NUCLEOTIDE SEQUENCE [LARGE SCALE GENOMIC DNA]</scope>
    <source>
        <strain evidence="3 4">GAB2-2007-GAL-DOM2</strain>
    </source>
</reference>
<gene>
    <name evidence="3" type="ORF">TGDOM2_246070</name>
</gene>
<comment type="caution">
    <text evidence="3">The sequence shown here is derived from an EMBL/GenBank/DDBJ whole genome shotgun (WGS) entry which is preliminary data.</text>
</comment>
<accession>A0A086KRH0</accession>
<dbReference type="OrthoDB" id="330986at2759"/>
<dbReference type="Gene3D" id="2.60.40.1320">
    <property type="entry name" value="SRS domain"/>
    <property type="match status" value="2"/>
</dbReference>
<proteinExistence type="predicted"/>
<dbReference type="GO" id="GO:0016020">
    <property type="term" value="C:membrane"/>
    <property type="evidence" value="ECO:0007669"/>
    <property type="project" value="InterPro"/>
</dbReference>
<dbReference type="VEuPathDB" id="ToxoDB:TGDOM2_246070"/>
<name>A0A086KRH0_TOXGO</name>
<keyword evidence="1" id="KW-0472">Membrane</keyword>
<feature type="domain" description="SRS" evidence="2">
    <location>
        <begin position="105"/>
        <end position="223"/>
    </location>
</feature>
<dbReference type="Proteomes" id="UP000028837">
    <property type="component" value="Unassembled WGS sequence"/>
</dbReference>
<dbReference type="Pfam" id="PF04092">
    <property type="entry name" value="SAG"/>
    <property type="match status" value="1"/>
</dbReference>
<organism evidence="3 4">
    <name type="scientific">Toxoplasma gondii GAB2-2007-GAL-DOM2</name>
    <dbReference type="NCBI Taxonomy" id="1130820"/>
    <lineage>
        <taxon>Eukaryota</taxon>
        <taxon>Sar</taxon>
        <taxon>Alveolata</taxon>
        <taxon>Apicomplexa</taxon>
        <taxon>Conoidasida</taxon>
        <taxon>Coccidia</taxon>
        <taxon>Eucoccidiorida</taxon>
        <taxon>Eimeriorina</taxon>
        <taxon>Sarcocystidae</taxon>
        <taxon>Toxoplasma</taxon>
    </lineage>
</organism>
<evidence type="ECO:0000259" key="2">
    <source>
        <dbReference type="Pfam" id="PF04092"/>
    </source>
</evidence>
<keyword evidence="1" id="KW-1133">Transmembrane helix</keyword>
<dbReference type="EMBL" id="AHZU02000233">
    <property type="protein sequence ID" value="KFG46988.1"/>
    <property type="molecule type" value="Genomic_DNA"/>
</dbReference>
<sequence length="383" mass="42528">MERDIDAPHRVSVVENITSTSFHSQDRAPIRLRRRWEDTAMATGASRQDPFVSDKRRIAGPFSWAFSANLVPFFLFALLAVYLRSELPAAAMGKSNVCTYKSIPVILRIKKPGEAVTFKCGEPQPHVLPAKVDDEYKLYCQDSLCKATAPLSDVTITTTAGQERWDTEYKVTAGRTLPERPYTMYFVCTSMESDFEERGNLEVSRSDSYTIYQPKMCKVQVSVWGATRPQSFDKKYECGDNVSQITHTIKERDSSVTFRCGPGRFLSPGILDVYVEPPTYSNLVSLGAMLPFADLHEHASSTRDDIPAYTLAVRDLQKTRERKLGYHCVPDSLDTQICSVVINVINTDYDPLTGVVGSEAPSGAASSLSLVLVLMAFLPSGCS</sequence>
<feature type="transmembrane region" description="Helical" evidence="1">
    <location>
        <begin position="62"/>
        <end position="83"/>
    </location>
</feature>